<comment type="caution">
    <text evidence="4">The sequence shown here is derived from an EMBL/GenBank/DDBJ whole genome shotgun (WGS) entry which is preliminary data.</text>
</comment>
<sequence>MSAGPDPQGLTSNELLAQQHQQLTTLAQIIANEKHILQQHDPHALLTISQEKNALLIAIQQLDQTIGQNQRFAQDKAAGKLTQELAEITELLTHCQQQNLINGQIIQQSQLAVERMKTSLLENHNKTAITYDNKGKKSAGLSSLGLKA</sequence>
<name>A0A099KLR9_COLPS</name>
<evidence type="ECO:0000256" key="3">
    <source>
        <dbReference type="ARBA" id="ARBA00022795"/>
    </source>
</evidence>
<reference evidence="4 5" key="1">
    <citation type="submission" date="2014-08" db="EMBL/GenBank/DDBJ databases">
        <title>Genomic and Phenotypic Diversity of Colwellia psychrerythraea strains from Disparate Marine Basins.</title>
        <authorList>
            <person name="Techtmann S.M."/>
            <person name="Stelling S.C."/>
            <person name="Utturkar S.M."/>
            <person name="Alshibli N."/>
            <person name="Harris A."/>
            <person name="Brown S.D."/>
            <person name="Hazen T.C."/>
        </authorList>
    </citation>
    <scope>NUCLEOTIDE SEQUENCE [LARGE SCALE GENOMIC DNA]</scope>
    <source>
        <strain evidence="4 5">ND2E</strain>
    </source>
</reference>
<organism evidence="4 5">
    <name type="scientific">Colwellia psychrerythraea</name>
    <name type="common">Vibrio psychroerythus</name>
    <dbReference type="NCBI Taxonomy" id="28229"/>
    <lineage>
        <taxon>Bacteria</taxon>
        <taxon>Pseudomonadati</taxon>
        <taxon>Pseudomonadota</taxon>
        <taxon>Gammaproteobacteria</taxon>
        <taxon>Alteromonadales</taxon>
        <taxon>Colwelliaceae</taxon>
        <taxon>Colwellia</taxon>
    </lineage>
</organism>
<dbReference type="Proteomes" id="UP000029843">
    <property type="component" value="Unassembled WGS sequence"/>
</dbReference>
<proteinExistence type="inferred from homology"/>
<dbReference type="Gene3D" id="1.20.58.300">
    <property type="entry name" value="FlgN-like"/>
    <property type="match status" value="1"/>
</dbReference>
<keyword evidence="3" id="KW-1005">Bacterial flagellum biogenesis</keyword>
<accession>A0A099KLR9</accession>
<dbReference type="EMBL" id="JQED01000029">
    <property type="protein sequence ID" value="KGJ91411.1"/>
    <property type="molecule type" value="Genomic_DNA"/>
</dbReference>
<evidence type="ECO:0000256" key="2">
    <source>
        <dbReference type="ARBA" id="ARBA00007703"/>
    </source>
</evidence>
<dbReference type="SUPFAM" id="SSF140566">
    <property type="entry name" value="FlgN-like"/>
    <property type="match status" value="1"/>
</dbReference>
<dbReference type="PATRIC" id="fig|28229.4.peg.2326"/>
<dbReference type="GO" id="GO:0044780">
    <property type="term" value="P:bacterial-type flagellum assembly"/>
    <property type="evidence" value="ECO:0007669"/>
    <property type="project" value="InterPro"/>
</dbReference>
<dbReference type="InterPro" id="IPR036679">
    <property type="entry name" value="FlgN-like_sf"/>
</dbReference>
<evidence type="ECO:0000313" key="4">
    <source>
        <dbReference type="EMBL" id="KGJ91411.1"/>
    </source>
</evidence>
<dbReference type="Pfam" id="PF05130">
    <property type="entry name" value="FlgN"/>
    <property type="match status" value="1"/>
</dbReference>
<dbReference type="RefSeq" id="WP_033094033.1">
    <property type="nucleotide sequence ID" value="NZ_JQED01000029.1"/>
</dbReference>
<comment type="function">
    <text evidence="1">Required for the efficient initiation of filament assembly.</text>
</comment>
<gene>
    <name evidence="4" type="ORF">ND2E_3276</name>
</gene>
<dbReference type="InterPro" id="IPR007809">
    <property type="entry name" value="FlgN-like"/>
</dbReference>
<dbReference type="OrthoDB" id="6227731at2"/>
<comment type="similarity">
    <text evidence="2">Belongs to the FlgN family.</text>
</comment>
<dbReference type="AlphaFoldDB" id="A0A099KLR9"/>
<evidence type="ECO:0000256" key="1">
    <source>
        <dbReference type="ARBA" id="ARBA00002397"/>
    </source>
</evidence>
<evidence type="ECO:0000313" key="5">
    <source>
        <dbReference type="Proteomes" id="UP000029843"/>
    </source>
</evidence>
<protein>
    <submittedName>
        <fullName evidence="4">FlgN family protein</fullName>
    </submittedName>
</protein>